<evidence type="ECO:0000256" key="5">
    <source>
        <dbReference type="ARBA" id="ARBA00043952"/>
    </source>
</evidence>
<dbReference type="SMART" id="SM00212">
    <property type="entry name" value="UBCc"/>
    <property type="match status" value="1"/>
</dbReference>
<keyword evidence="4 7" id="KW-0067">ATP-binding</keyword>
<evidence type="ECO:0000313" key="11">
    <source>
        <dbReference type="Proteomes" id="UP000243052"/>
    </source>
</evidence>
<evidence type="ECO:0000256" key="4">
    <source>
        <dbReference type="ARBA" id="ARBA00022840"/>
    </source>
</evidence>
<dbReference type="GeneID" id="28725732"/>
<evidence type="ECO:0000256" key="7">
    <source>
        <dbReference type="RuleBase" id="RU362109"/>
    </source>
</evidence>
<dbReference type="InterPro" id="IPR016135">
    <property type="entry name" value="UBQ-conjugating_enzyme/RWD"/>
</dbReference>
<organism evidence="10 11">
    <name type="scientific">Eremothecium sinecaudum</name>
    <dbReference type="NCBI Taxonomy" id="45286"/>
    <lineage>
        <taxon>Eukaryota</taxon>
        <taxon>Fungi</taxon>
        <taxon>Dikarya</taxon>
        <taxon>Ascomycota</taxon>
        <taxon>Saccharomycotina</taxon>
        <taxon>Saccharomycetes</taxon>
        <taxon>Saccharomycetales</taxon>
        <taxon>Saccharomycetaceae</taxon>
        <taxon>Eremothecium</taxon>
    </lineage>
</organism>
<name>A0A109V069_9SACH</name>
<keyword evidence="1" id="KW-0808">Transferase</keyword>
<dbReference type="InterPro" id="IPR000608">
    <property type="entry name" value="UBC"/>
</dbReference>
<keyword evidence="2 7" id="KW-0547">Nucleotide-binding</keyword>
<dbReference type="Pfam" id="PF00179">
    <property type="entry name" value="UQ_con"/>
    <property type="match status" value="1"/>
</dbReference>
<evidence type="ECO:0000256" key="8">
    <source>
        <dbReference type="SAM" id="MobiDB-lite"/>
    </source>
</evidence>
<sequence>MSNRKNTAASLLLRQYRELTHPKKAIPSFHIELDDDSNIFLWNIGVMVLNEDSIYHGGYFKAQMRFPEDFPFSPPSFRFTPAIYHPNVYRDGRLCISILHQSGDPTSDEPDSETWSPVQTVESVLISIVSLLEDPNISSPANVDAAVDYRKNPEQYKQRVKLEVERSKQDIPPGFVMPSSQTAYISQRNAEPEESKDVGDNFWYDSEEDDDMYGDDDDGEEGEDDDEEPEFEEEDDDDSMDNDSVMDKRKPDKADEESEDVDDVKLDINK</sequence>
<dbReference type="AlphaFoldDB" id="A0A109V069"/>
<evidence type="ECO:0000313" key="10">
    <source>
        <dbReference type="EMBL" id="AMD22382.1"/>
    </source>
</evidence>
<feature type="compositionally biased region" description="Acidic residues" evidence="8">
    <location>
        <begin position="205"/>
        <end position="241"/>
    </location>
</feature>
<dbReference type="STRING" id="45286.A0A109V069"/>
<gene>
    <name evidence="10" type="ORF">AW171_hschr74417</name>
</gene>
<dbReference type="CDD" id="cd23811">
    <property type="entry name" value="UBCc_ScCDC34-like"/>
    <property type="match status" value="1"/>
</dbReference>
<feature type="active site" description="Glycyl thioester intermediate" evidence="6">
    <location>
        <position position="95"/>
    </location>
</feature>
<keyword evidence="11" id="KW-1185">Reference proteome</keyword>
<dbReference type="FunFam" id="3.10.110.10:FF:000063">
    <property type="entry name" value="CDC34p Ubiquitin-conjugating enzyme (E2)"/>
    <property type="match status" value="1"/>
</dbReference>
<evidence type="ECO:0000256" key="1">
    <source>
        <dbReference type="ARBA" id="ARBA00022679"/>
    </source>
</evidence>
<evidence type="ECO:0000256" key="6">
    <source>
        <dbReference type="PROSITE-ProRule" id="PRU10133"/>
    </source>
</evidence>
<evidence type="ECO:0000256" key="2">
    <source>
        <dbReference type="ARBA" id="ARBA00022741"/>
    </source>
</evidence>
<evidence type="ECO:0000256" key="3">
    <source>
        <dbReference type="ARBA" id="ARBA00022786"/>
    </source>
</evidence>
<dbReference type="EMBL" id="CP014247">
    <property type="protein sequence ID" value="AMD22382.1"/>
    <property type="molecule type" value="Genomic_DNA"/>
</dbReference>
<dbReference type="PROSITE" id="PS50127">
    <property type="entry name" value="UBC_2"/>
    <property type="match status" value="1"/>
</dbReference>
<dbReference type="InterPro" id="IPR023313">
    <property type="entry name" value="UBQ-conjugating_AS"/>
</dbReference>
<dbReference type="Gene3D" id="3.10.110.10">
    <property type="entry name" value="Ubiquitin Conjugating Enzyme"/>
    <property type="match status" value="1"/>
</dbReference>
<dbReference type="GO" id="GO:0005524">
    <property type="term" value="F:ATP binding"/>
    <property type="evidence" value="ECO:0007669"/>
    <property type="project" value="UniProtKB-UniRule"/>
</dbReference>
<dbReference type="PANTHER" id="PTHR24067">
    <property type="entry name" value="UBIQUITIN-CONJUGATING ENZYME E2"/>
    <property type="match status" value="1"/>
</dbReference>
<reference evidence="10 11" key="1">
    <citation type="submission" date="2016-01" db="EMBL/GenBank/DDBJ databases">
        <title>Genome sequence of the yeast Holleya sinecauda.</title>
        <authorList>
            <person name="Dietrich F.S."/>
        </authorList>
    </citation>
    <scope>NUCLEOTIDE SEQUENCE [LARGE SCALE GENOMIC DNA]</scope>
    <source>
        <strain evidence="10 11">ATCC 58844</strain>
    </source>
</reference>
<dbReference type="InterPro" id="IPR050113">
    <property type="entry name" value="Ub_conjugating_enzyme"/>
</dbReference>
<protein>
    <submittedName>
        <fullName evidence="10">HGR043Wp</fullName>
    </submittedName>
</protein>
<feature type="region of interest" description="Disordered" evidence="8">
    <location>
        <begin position="185"/>
        <end position="270"/>
    </location>
</feature>
<dbReference type="SUPFAM" id="SSF54495">
    <property type="entry name" value="UBC-like"/>
    <property type="match status" value="1"/>
</dbReference>
<accession>A0A109V069</accession>
<feature type="domain" description="UBC core" evidence="9">
    <location>
        <begin position="7"/>
        <end position="169"/>
    </location>
</feature>
<comment type="similarity">
    <text evidence="7">Belongs to the ubiquitin-conjugating enzyme family.</text>
</comment>
<dbReference type="RefSeq" id="XP_017989378.1">
    <property type="nucleotide sequence ID" value="XM_018133889.1"/>
</dbReference>
<dbReference type="Proteomes" id="UP000243052">
    <property type="component" value="Chromosome vii"/>
</dbReference>
<dbReference type="PROSITE" id="PS00183">
    <property type="entry name" value="UBC_1"/>
    <property type="match status" value="1"/>
</dbReference>
<keyword evidence="3 7" id="KW-0833">Ubl conjugation pathway</keyword>
<comment type="pathway">
    <text evidence="5">Protein modification.</text>
</comment>
<dbReference type="OrthoDB" id="19692at2759"/>
<feature type="compositionally biased region" description="Basic and acidic residues" evidence="8">
    <location>
        <begin position="190"/>
        <end position="199"/>
    </location>
</feature>
<dbReference type="GO" id="GO:0016740">
    <property type="term" value="F:transferase activity"/>
    <property type="evidence" value="ECO:0007669"/>
    <property type="project" value="UniProtKB-KW"/>
</dbReference>
<proteinExistence type="inferred from homology"/>
<evidence type="ECO:0000259" key="9">
    <source>
        <dbReference type="PROSITE" id="PS50127"/>
    </source>
</evidence>